<keyword evidence="6" id="KW-0325">Glycoprotein</keyword>
<reference evidence="13 14" key="1">
    <citation type="journal article" date="2011" name="Nat. Biotechnol.">
        <title>Comparative genomic analysis of the thermophilic biomass-degrading fungi Myceliophthora thermophila and Thielavia terrestris.</title>
        <authorList>
            <person name="Berka R.M."/>
            <person name="Grigoriev I.V."/>
            <person name="Otillar R."/>
            <person name="Salamov A."/>
            <person name="Grimwood J."/>
            <person name="Reid I."/>
            <person name="Ishmael N."/>
            <person name="John T."/>
            <person name="Darmond C."/>
            <person name="Moisan M.-C."/>
            <person name="Henrissat B."/>
            <person name="Coutinho P.M."/>
            <person name="Lombard V."/>
            <person name="Natvig D.O."/>
            <person name="Lindquist E."/>
            <person name="Schmutz J."/>
            <person name="Lucas S."/>
            <person name="Harris P."/>
            <person name="Powlowski J."/>
            <person name="Bellemare A."/>
            <person name="Taylor D."/>
            <person name="Butler G."/>
            <person name="de Vries R.P."/>
            <person name="Allijn I.E."/>
            <person name="van den Brink J."/>
            <person name="Ushinsky S."/>
            <person name="Storms R."/>
            <person name="Powell A.J."/>
            <person name="Paulsen I.T."/>
            <person name="Elbourne L.D.H."/>
            <person name="Baker S.E."/>
            <person name="Magnuson J."/>
            <person name="LaBoissiere S."/>
            <person name="Clutterbuck A.J."/>
            <person name="Martinez D."/>
            <person name="Wogulis M."/>
            <person name="de Leon A.L."/>
            <person name="Rey M.W."/>
            <person name="Tsang A."/>
        </authorList>
    </citation>
    <scope>NUCLEOTIDE SEQUENCE [LARGE SCALE GENOMIC DNA]</scope>
    <source>
        <strain evidence="14">ATCC 38088 / NRRL 8126</strain>
    </source>
</reference>
<dbReference type="Pfam" id="PF01915">
    <property type="entry name" value="Glyco_hydro_3_C"/>
    <property type="match status" value="1"/>
</dbReference>
<dbReference type="InterPro" id="IPR002889">
    <property type="entry name" value="WSC_carb-bd"/>
</dbReference>
<dbReference type="SMART" id="SM00321">
    <property type="entry name" value="WSC"/>
    <property type="match status" value="1"/>
</dbReference>
<keyword evidence="7" id="KW-0119">Carbohydrate metabolism</keyword>
<evidence type="ECO:0000256" key="5">
    <source>
        <dbReference type="ARBA" id="ARBA00022801"/>
    </source>
</evidence>
<evidence type="ECO:0000313" key="13">
    <source>
        <dbReference type="EMBL" id="AEO67512.1"/>
    </source>
</evidence>
<dbReference type="OrthoDB" id="47059at2759"/>
<evidence type="ECO:0000256" key="10">
    <source>
        <dbReference type="ARBA" id="ARBA00024574"/>
    </source>
</evidence>
<dbReference type="Gene3D" id="2.60.40.10">
    <property type="entry name" value="Immunoglobulins"/>
    <property type="match status" value="1"/>
</dbReference>
<dbReference type="Pfam" id="PF00933">
    <property type="entry name" value="Glyco_hydro_3"/>
    <property type="match status" value="1"/>
</dbReference>
<dbReference type="UniPathway" id="UPA00114"/>
<proteinExistence type="inferred from homology"/>
<evidence type="ECO:0000256" key="7">
    <source>
        <dbReference type="ARBA" id="ARBA00023277"/>
    </source>
</evidence>
<organism evidence="13 14">
    <name type="scientific">Thermothielavioides terrestris (strain ATCC 38088 / NRRL 8126)</name>
    <name type="common">Thielavia terrestris</name>
    <dbReference type="NCBI Taxonomy" id="578455"/>
    <lineage>
        <taxon>Eukaryota</taxon>
        <taxon>Fungi</taxon>
        <taxon>Dikarya</taxon>
        <taxon>Ascomycota</taxon>
        <taxon>Pezizomycotina</taxon>
        <taxon>Sordariomycetes</taxon>
        <taxon>Sordariomycetidae</taxon>
        <taxon>Sordariales</taxon>
        <taxon>Chaetomiaceae</taxon>
        <taxon>Thermothielavioides</taxon>
        <taxon>Thermothielavioides terrestris</taxon>
    </lineage>
</organism>
<dbReference type="SMART" id="SM01217">
    <property type="entry name" value="Fn3_like"/>
    <property type="match status" value="1"/>
</dbReference>
<protein>
    <recommendedName>
        <fullName evidence="11">xylan 1,4-beta-xylosidase</fullName>
        <ecNumber evidence="11">3.2.1.37</ecNumber>
    </recommendedName>
</protein>
<keyword evidence="9" id="KW-0624">Polysaccharide degradation</keyword>
<evidence type="ECO:0000256" key="2">
    <source>
        <dbReference type="ARBA" id="ARBA00005336"/>
    </source>
</evidence>
<dbReference type="GO" id="GO:0046556">
    <property type="term" value="F:alpha-L-arabinofuranosidase activity"/>
    <property type="evidence" value="ECO:0007669"/>
    <property type="project" value="TreeGrafter"/>
</dbReference>
<dbReference type="PROSITE" id="PS51212">
    <property type="entry name" value="WSC"/>
    <property type="match status" value="1"/>
</dbReference>
<name>G2R5S3_THETT</name>
<feature type="domain" description="WSC" evidence="12">
    <location>
        <begin position="44"/>
        <end position="138"/>
    </location>
</feature>
<dbReference type="Proteomes" id="UP000008181">
    <property type="component" value="Chromosome 3"/>
</dbReference>
<dbReference type="InterPro" id="IPR026891">
    <property type="entry name" value="Fn3-like"/>
</dbReference>
<dbReference type="STRING" id="578455.G2R5S3"/>
<gene>
    <name evidence="13" type="ORF">THITE_2144859</name>
</gene>
<dbReference type="InterPro" id="IPR036962">
    <property type="entry name" value="Glyco_hydro_3_N_sf"/>
</dbReference>
<dbReference type="InterPro" id="IPR001764">
    <property type="entry name" value="Glyco_hydro_3_N"/>
</dbReference>
<evidence type="ECO:0000256" key="9">
    <source>
        <dbReference type="ARBA" id="ARBA00023326"/>
    </source>
</evidence>
<dbReference type="Gene3D" id="3.40.50.1700">
    <property type="entry name" value="Glycoside hydrolase family 3 C-terminal domain"/>
    <property type="match status" value="1"/>
</dbReference>
<dbReference type="EMBL" id="CP003011">
    <property type="protein sequence ID" value="AEO67512.1"/>
    <property type="molecule type" value="Genomic_DNA"/>
</dbReference>
<dbReference type="Gene3D" id="3.20.20.300">
    <property type="entry name" value="Glycoside hydrolase, family 3, N-terminal domain"/>
    <property type="match status" value="1"/>
</dbReference>
<comment type="similarity">
    <text evidence="2">Belongs to the glycosyl hydrolase 3 family.</text>
</comment>
<dbReference type="InterPro" id="IPR013783">
    <property type="entry name" value="Ig-like_fold"/>
</dbReference>
<dbReference type="SUPFAM" id="SSF52279">
    <property type="entry name" value="Beta-D-glucan exohydrolase, C-terminal domain"/>
    <property type="match status" value="1"/>
</dbReference>
<dbReference type="InterPro" id="IPR044993">
    <property type="entry name" value="BXL"/>
</dbReference>
<keyword evidence="14" id="KW-1185">Reference proteome</keyword>
<dbReference type="AlphaFoldDB" id="G2R5S3"/>
<evidence type="ECO:0000256" key="11">
    <source>
        <dbReference type="ARBA" id="ARBA00026107"/>
    </source>
</evidence>
<dbReference type="eggNOG" id="ENOG502QQ55">
    <property type="taxonomic scope" value="Eukaryota"/>
</dbReference>
<dbReference type="GeneID" id="11516022"/>
<keyword evidence="3" id="KW-0858">Xylan degradation</keyword>
<keyword evidence="5 13" id="KW-0378">Hydrolase</keyword>
<dbReference type="Pfam" id="PF01822">
    <property type="entry name" value="WSC"/>
    <property type="match status" value="1"/>
</dbReference>
<sequence>MRMHSALLKQTQASAYSLALQALLAAGSSCPSSGSNGTGPYNASISYLGCYPDYTTRVLQGGVIYVGVGNTPQYCADLCGSHGYRYAAVEYYTQCFCGNTIVGNPPKADESQCDAPCHLEPSLACGGTYYHMNLYNISNPAPTITPLNKFTPVCQTSPLCSSPACNTSLPIADRVRWLVGQLTLQEKITNLVDGASGSARVGLPPYEWWSEALHGVAASPGVTFAGPNGTAFSYATSFPMPITISAAFDDDLVSQIAAVVGREGRAFANHGLSGFDFWTPNINPFRDPRWGRGPETPGEDAFRIQQYIRHLIPGLQGSDPLDKQIIATCKHYAVYDVETGRYEYDYDPQPHDLAEYYLAPFKTCVRDVGIGSVMCSYNAVDGIPACASEYLLQSVLRDHWGFTEPYQYVVSDCDAVRFIYSPHNFTDSPAAAAAVALNAGTDLECGSTYLNLNQSLASNMTTEAALDRALTRLYTALHTIGFFDGSARYGGLGWDAVGTGDAQVLAYQAAVDGAVLLKNEKSLLPLDSKRLRKLAVIGPWANATTQMQGNYFGQAAYLVSPLAAFQSAWGADNVLFANGTGIAGNSTAGFAAALAAAKAADAVVFLGGVDNSVESESLDRTAISWPGNQLDLIAQLAAVGKPLVVVQCGGGQLDDSALLANPRVGALLWAGYPGQAGGAAIADLLTGKQAPAGRLPVTQYAASYTSEVSLFDPSLRPRRSGGSKSHSTFPGRTYKWYTGKPVLPFGYGLHYTTFRTAWADEPRGRAYDIAGLFPANTTTTSSAFSAADTYPVLNVSVTVTNTGRGASDYVGLLFLRTRNAGPAPYPNKWLVGYARARGLAPGSSARLELAVALGSLARADEDGRRVVYPGDYELLFDVDGALPPARFALRGPSRTVDALPLPAKSYAFSVPVHTEPPTYGGGR</sequence>
<dbReference type="RefSeq" id="XP_003653848.1">
    <property type="nucleotide sequence ID" value="XM_003653800.1"/>
</dbReference>
<dbReference type="KEGG" id="ttt:THITE_2144859"/>
<dbReference type="Pfam" id="PF14310">
    <property type="entry name" value="Fn3-like"/>
    <property type="match status" value="1"/>
</dbReference>
<comment type="pathway">
    <text evidence="1">Glycan degradation; xylan degradation.</text>
</comment>
<dbReference type="EC" id="3.2.1.37" evidence="11"/>
<dbReference type="GO" id="GO:0031222">
    <property type="term" value="P:arabinan catabolic process"/>
    <property type="evidence" value="ECO:0007669"/>
    <property type="project" value="TreeGrafter"/>
</dbReference>
<evidence type="ECO:0000256" key="3">
    <source>
        <dbReference type="ARBA" id="ARBA00022651"/>
    </source>
</evidence>
<dbReference type="GO" id="GO:0045493">
    <property type="term" value="P:xylan catabolic process"/>
    <property type="evidence" value="ECO:0007669"/>
    <property type="project" value="UniProtKB-UniPathway"/>
</dbReference>
<evidence type="ECO:0000256" key="8">
    <source>
        <dbReference type="ARBA" id="ARBA00023295"/>
    </source>
</evidence>
<evidence type="ECO:0000256" key="4">
    <source>
        <dbReference type="ARBA" id="ARBA00022729"/>
    </source>
</evidence>
<dbReference type="SUPFAM" id="SSF51445">
    <property type="entry name" value="(Trans)glycosidases"/>
    <property type="match status" value="1"/>
</dbReference>
<evidence type="ECO:0000259" key="12">
    <source>
        <dbReference type="PROSITE" id="PS51212"/>
    </source>
</evidence>
<dbReference type="PANTHER" id="PTHR42721:SF3">
    <property type="entry name" value="BETA-D-XYLOSIDASE 5-RELATED"/>
    <property type="match status" value="1"/>
</dbReference>
<dbReference type="HOGENOM" id="CLU_004542_5_3_1"/>
<keyword evidence="8" id="KW-0326">Glycosidase</keyword>
<dbReference type="InterPro" id="IPR036881">
    <property type="entry name" value="Glyco_hydro_3_C_sf"/>
</dbReference>
<dbReference type="InterPro" id="IPR017853">
    <property type="entry name" value="GH"/>
</dbReference>
<keyword evidence="4" id="KW-0732">Signal</keyword>
<dbReference type="PROSITE" id="PS51257">
    <property type="entry name" value="PROKAR_LIPOPROTEIN"/>
    <property type="match status" value="1"/>
</dbReference>
<dbReference type="InterPro" id="IPR002772">
    <property type="entry name" value="Glyco_hydro_3_C"/>
</dbReference>
<evidence type="ECO:0000313" key="14">
    <source>
        <dbReference type="Proteomes" id="UP000008181"/>
    </source>
</evidence>
<accession>G2R5S3</accession>
<evidence type="ECO:0000256" key="6">
    <source>
        <dbReference type="ARBA" id="ARBA00023180"/>
    </source>
</evidence>
<dbReference type="PANTHER" id="PTHR42721">
    <property type="entry name" value="SUGAR HYDROLASE-RELATED"/>
    <property type="match status" value="1"/>
</dbReference>
<evidence type="ECO:0000256" key="1">
    <source>
        <dbReference type="ARBA" id="ARBA00004851"/>
    </source>
</evidence>
<comment type="catalytic activity">
    <reaction evidence="10">
        <text>Hydrolysis of (1-&gt;4)-beta-D-xylans, to remove successive D-xylose residues from the non-reducing termini.</text>
        <dbReference type="EC" id="3.2.1.37"/>
    </reaction>
</comment>
<dbReference type="GO" id="GO:0009044">
    <property type="term" value="F:xylan 1,4-beta-xylosidase activity"/>
    <property type="evidence" value="ECO:0007669"/>
    <property type="project" value="UniProtKB-EC"/>
</dbReference>